<dbReference type="InterPro" id="IPR015424">
    <property type="entry name" value="PyrdxlP-dep_Trfase"/>
</dbReference>
<dbReference type="GO" id="GO:0004375">
    <property type="term" value="F:glycine dehydrogenase (decarboxylating) activity"/>
    <property type="evidence" value="ECO:0007669"/>
    <property type="project" value="UniProtKB-EC"/>
</dbReference>
<dbReference type="eggNOG" id="COG0403">
    <property type="taxonomic scope" value="Bacteria"/>
</dbReference>
<sequence length="447" mass="49646">MWNYIPHTREDKERMLEALGIKSVDELFEDIPKEVRMERNYDIPGPLAEDCLVRHTQELAGRNLHLGNCTCFLGAGVYDHFVPSVVDAIISRGEFYTAYTPYQPEISQGTLQAIFEYQSMICELTGMYVTNASMYDGASSFAESAFMACSATKREKVLCSKAVNPEYRSVLRTYTHFRGVEVEEFGYKDGQVDLEDVKGKLNDKVAAIMIQSPNFFGVIEDLASIAELAHSKGAMLIVSADPISLALLEAPGKLGADIVTGEGQALGNPASFGGPHFGFLAATEKLLRKMPGRIVGQTVDTEGRRGFVLTLQAREQHIRREKATSNICTNQSLCALMGAVYMSTMGKEGLKEVAKLCYNKAHYAMDELVKRGFKRAFNAFFFKEFVLIAPKPVKEINEKLLKEGFIGGYDLSGQYPEIKNGWLIAVTERRTKEEIDRFVGIAGGEVR</sequence>
<accession>A0A0T5X9S3</accession>
<feature type="domain" description="Glycine cleavage system P-protein N-terminal" evidence="5">
    <location>
        <begin position="3"/>
        <end position="438"/>
    </location>
</feature>
<comment type="similarity">
    <text evidence="4">Belongs to the GcvP family. N-terminal subunit subfamily.</text>
</comment>
<dbReference type="PIRSF" id="PIRSF006815">
    <property type="entry name" value="GcvPA"/>
    <property type="match status" value="1"/>
</dbReference>
<dbReference type="InterPro" id="IPR015421">
    <property type="entry name" value="PyrdxlP-dep_Trfase_major"/>
</dbReference>
<dbReference type="OrthoDB" id="9771867at2"/>
<dbReference type="SUPFAM" id="SSF53383">
    <property type="entry name" value="PLP-dependent transferases"/>
    <property type="match status" value="1"/>
</dbReference>
<comment type="function">
    <text evidence="1 4">The glycine cleavage system catalyzes the degradation of glycine. The P protein binds the alpha-amino group of glycine through its pyridoxal phosphate cofactor; CO(2) is released and the remaining methylamine moiety is then transferred to the lipoamide cofactor of the H protein.</text>
</comment>
<dbReference type="GO" id="GO:0009116">
    <property type="term" value="P:nucleoside metabolic process"/>
    <property type="evidence" value="ECO:0007669"/>
    <property type="project" value="InterPro"/>
</dbReference>
<protein>
    <recommendedName>
        <fullName evidence="4">Probable glycine dehydrogenase (decarboxylating) subunit 1</fullName>
        <ecNumber evidence="4">1.4.4.2</ecNumber>
    </recommendedName>
    <alternativeName>
        <fullName evidence="4">Glycine cleavage system P-protein subunit 1</fullName>
    </alternativeName>
    <alternativeName>
        <fullName evidence="4">Glycine decarboxylase subunit 1</fullName>
    </alternativeName>
    <alternativeName>
        <fullName evidence="4">Glycine dehydrogenase (aminomethyl-transferring) subunit 1</fullName>
    </alternativeName>
</protein>
<comment type="catalytic activity">
    <reaction evidence="3 4">
        <text>N(6)-[(R)-lipoyl]-L-lysyl-[glycine-cleavage complex H protein] + glycine + H(+) = N(6)-[(R)-S(8)-aminomethyldihydrolipoyl]-L-lysyl-[glycine-cleavage complex H protein] + CO2</text>
        <dbReference type="Rhea" id="RHEA:24304"/>
        <dbReference type="Rhea" id="RHEA-COMP:10494"/>
        <dbReference type="Rhea" id="RHEA-COMP:10495"/>
        <dbReference type="ChEBI" id="CHEBI:15378"/>
        <dbReference type="ChEBI" id="CHEBI:16526"/>
        <dbReference type="ChEBI" id="CHEBI:57305"/>
        <dbReference type="ChEBI" id="CHEBI:83099"/>
        <dbReference type="ChEBI" id="CHEBI:83143"/>
        <dbReference type="EC" id="1.4.4.2"/>
    </reaction>
</comment>
<dbReference type="HAMAP" id="MF_00712">
    <property type="entry name" value="GcvPA"/>
    <property type="match status" value="1"/>
</dbReference>
<dbReference type="RefSeq" id="WP_009202223.1">
    <property type="nucleotide sequence ID" value="NZ_ACJX03000001.1"/>
</dbReference>
<comment type="subunit">
    <text evidence="4">The glycine cleavage system is composed of four proteins: P, T, L and H. In this organism, the P 'protein' is a heterodimer of two subunits.</text>
</comment>
<dbReference type="InterPro" id="IPR020581">
    <property type="entry name" value="GDC_P"/>
</dbReference>
<dbReference type="InterPro" id="IPR049315">
    <property type="entry name" value="GDC-P_N"/>
</dbReference>
<organism evidence="6 7">
    <name type="scientific">Acetomicrobium hydrogeniformans ATCC BAA-1850</name>
    <dbReference type="NCBI Taxonomy" id="592015"/>
    <lineage>
        <taxon>Bacteria</taxon>
        <taxon>Thermotogati</taxon>
        <taxon>Synergistota</taxon>
        <taxon>Synergistia</taxon>
        <taxon>Synergistales</taxon>
        <taxon>Acetomicrobiaceae</taxon>
        <taxon>Acetomicrobium</taxon>
    </lineage>
</organism>
<comment type="caution">
    <text evidence="6">The sequence shown here is derived from an EMBL/GenBank/DDBJ whole genome shotgun (WGS) entry which is preliminary data.</text>
</comment>
<keyword evidence="2 4" id="KW-0560">Oxidoreductase</keyword>
<dbReference type="Gene3D" id="3.90.1150.10">
    <property type="entry name" value="Aspartate Aminotransferase, domain 1"/>
    <property type="match status" value="1"/>
</dbReference>
<evidence type="ECO:0000259" key="5">
    <source>
        <dbReference type="Pfam" id="PF02347"/>
    </source>
</evidence>
<evidence type="ECO:0000313" key="6">
    <source>
        <dbReference type="EMBL" id="KRT35127.1"/>
    </source>
</evidence>
<dbReference type="PANTHER" id="PTHR42806">
    <property type="entry name" value="GLYCINE CLEAVAGE SYSTEM P-PROTEIN"/>
    <property type="match status" value="1"/>
</dbReference>
<dbReference type="Gene3D" id="3.40.640.10">
    <property type="entry name" value="Type I PLP-dependent aspartate aminotransferase-like (Major domain)"/>
    <property type="match status" value="1"/>
</dbReference>
<evidence type="ECO:0000256" key="2">
    <source>
        <dbReference type="ARBA" id="ARBA00023002"/>
    </source>
</evidence>
<dbReference type="Pfam" id="PF02347">
    <property type="entry name" value="GDC-P"/>
    <property type="match status" value="1"/>
</dbReference>
<dbReference type="Proteomes" id="UP000005273">
    <property type="component" value="Unassembled WGS sequence"/>
</dbReference>
<dbReference type="CDD" id="cd00613">
    <property type="entry name" value="GDC-P"/>
    <property type="match status" value="1"/>
</dbReference>
<evidence type="ECO:0000256" key="4">
    <source>
        <dbReference type="HAMAP-Rule" id="MF_00712"/>
    </source>
</evidence>
<reference evidence="7" key="1">
    <citation type="submission" date="2012-09" db="EMBL/GenBank/DDBJ databases">
        <authorList>
            <person name="Weinstock G."/>
            <person name="Sodergren E."/>
            <person name="Clifton S."/>
            <person name="Fulton L."/>
            <person name="Fulton B."/>
            <person name="Courtney L."/>
            <person name="Fronick C."/>
            <person name="Harrison M."/>
            <person name="Strong C."/>
            <person name="Farmer C."/>
            <person name="Delehaunty K."/>
            <person name="Markovic C."/>
            <person name="Hall O."/>
            <person name="Minx P."/>
            <person name="Tomlinson C."/>
            <person name="Mitreva M."/>
            <person name="Nelson J."/>
            <person name="Hou S."/>
            <person name="Wollam A."/>
            <person name="Pepin K.H."/>
            <person name="Johnson M."/>
            <person name="Bhonagiri V."/>
            <person name="Nash W.E."/>
            <person name="Suruliraj S."/>
            <person name="Warren W."/>
            <person name="Chinwalla A."/>
            <person name="Mardis E.R."/>
            <person name="Wilson R.K."/>
        </authorList>
    </citation>
    <scope>NUCLEOTIDE SEQUENCE [LARGE SCALE GENOMIC DNA]</scope>
    <source>
        <strain evidence="7">OS1</strain>
    </source>
</reference>
<proteinExistence type="inferred from homology"/>
<evidence type="ECO:0000313" key="7">
    <source>
        <dbReference type="Proteomes" id="UP000005273"/>
    </source>
</evidence>
<evidence type="ECO:0000256" key="3">
    <source>
        <dbReference type="ARBA" id="ARBA00049026"/>
    </source>
</evidence>
<dbReference type="PANTHER" id="PTHR42806:SF1">
    <property type="entry name" value="GLYCINE DEHYDROGENASE (DECARBOXYLATING)"/>
    <property type="match status" value="1"/>
</dbReference>
<gene>
    <name evidence="4" type="primary">gcvPA</name>
    <name evidence="6" type="ORF">HMPREF1705_04391</name>
</gene>
<dbReference type="EMBL" id="ACJX03000001">
    <property type="protein sequence ID" value="KRT35127.1"/>
    <property type="molecule type" value="Genomic_DNA"/>
</dbReference>
<dbReference type="STRING" id="592015.HMPREF1705_04391"/>
<dbReference type="NCBIfam" id="NF001696">
    <property type="entry name" value="PRK00451.1"/>
    <property type="match status" value="1"/>
</dbReference>
<dbReference type="InterPro" id="IPR023010">
    <property type="entry name" value="GcvPA"/>
</dbReference>
<evidence type="ECO:0000256" key="1">
    <source>
        <dbReference type="ARBA" id="ARBA00003788"/>
    </source>
</evidence>
<dbReference type="GO" id="GO:0019464">
    <property type="term" value="P:glycine decarboxylation via glycine cleavage system"/>
    <property type="evidence" value="ECO:0007669"/>
    <property type="project" value="UniProtKB-UniRule"/>
</dbReference>
<keyword evidence="7" id="KW-1185">Reference proteome</keyword>
<name>A0A0T5X9S3_9BACT</name>
<dbReference type="InterPro" id="IPR015422">
    <property type="entry name" value="PyrdxlP-dep_Trfase_small"/>
</dbReference>
<dbReference type="AlphaFoldDB" id="A0A0T5X9S3"/>
<dbReference type="EC" id="1.4.4.2" evidence="4"/>